<dbReference type="InterPro" id="IPR029058">
    <property type="entry name" value="AB_hydrolase_fold"/>
</dbReference>
<keyword evidence="3" id="KW-1185">Reference proteome</keyword>
<keyword evidence="2" id="KW-0560">Oxidoreductase</keyword>
<dbReference type="InterPro" id="IPR050228">
    <property type="entry name" value="Carboxylesterase_BioH"/>
</dbReference>
<dbReference type="Pfam" id="PF00561">
    <property type="entry name" value="Abhydrolase_1"/>
    <property type="match status" value="1"/>
</dbReference>
<dbReference type="InterPro" id="IPR000639">
    <property type="entry name" value="Epox_hydrolase-like"/>
</dbReference>
<name>A0A172UWG1_9MYCO</name>
<sequence>MTVCGGPVRLYRAGESGPPLLLLHGAMLDTGQGVWHDVVGQLARGYRVHVIDMPRHGGSRPWTGRLDDNFYRRFVPALLDAIGVSRVGVIGLSMGAGVAVRFALDHPDRVSALVAVGPGGIGAKRRYQFLTWAVMRVPGLLRSCSWALARLPGYLRSALAASLTAGADTPGFERIVEHAVAEARAKSRHREKVLDDWQIYAYGPGAMRLDLAPELPTLTVPTLWVRGAGDPLVGADEFAAARARTPGSRSATIPGAGHIVTYDQPEVFVRVVREFLATVL</sequence>
<evidence type="ECO:0000259" key="1">
    <source>
        <dbReference type="Pfam" id="PF00561"/>
    </source>
</evidence>
<dbReference type="SUPFAM" id="SSF53474">
    <property type="entry name" value="alpha/beta-Hydrolases"/>
    <property type="match status" value="1"/>
</dbReference>
<dbReference type="PRINTS" id="PR00412">
    <property type="entry name" value="EPOXHYDRLASE"/>
</dbReference>
<dbReference type="KEGG" id="madi:A7U43_27420"/>
<dbReference type="PANTHER" id="PTHR43194">
    <property type="entry name" value="HYDROLASE ALPHA/BETA FOLD FAMILY"/>
    <property type="match status" value="1"/>
</dbReference>
<feature type="domain" description="AB hydrolase-1" evidence="1">
    <location>
        <begin position="18"/>
        <end position="263"/>
    </location>
</feature>
<protein>
    <submittedName>
        <fullName evidence="2">Peroxidase</fullName>
    </submittedName>
</protein>
<proteinExistence type="predicted"/>
<evidence type="ECO:0000313" key="3">
    <source>
        <dbReference type="Proteomes" id="UP000077143"/>
    </source>
</evidence>
<dbReference type="PANTHER" id="PTHR43194:SF5">
    <property type="entry name" value="PIMELOYL-[ACYL-CARRIER PROTEIN] METHYL ESTER ESTERASE"/>
    <property type="match status" value="1"/>
</dbReference>
<dbReference type="EMBL" id="CP015596">
    <property type="protein sequence ID" value="ANE83320.1"/>
    <property type="molecule type" value="Genomic_DNA"/>
</dbReference>
<dbReference type="Gene3D" id="3.40.50.1820">
    <property type="entry name" value="alpha/beta hydrolase"/>
    <property type="match status" value="1"/>
</dbReference>
<dbReference type="InterPro" id="IPR000073">
    <property type="entry name" value="AB_hydrolase_1"/>
</dbReference>
<gene>
    <name evidence="2" type="ORF">A7U43_27420</name>
</gene>
<reference evidence="2 3" key="1">
    <citation type="submission" date="2016-05" db="EMBL/GenBank/DDBJ databases">
        <title>Complete genome sequence of a phthalic acid esters degrading Mycobacterium sp. YC-RL4.</title>
        <authorList>
            <person name="Ren L."/>
            <person name="Fan S."/>
            <person name="Ruth N."/>
            <person name="Jia Y."/>
            <person name="Wang J."/>
            <person name="Qiao C."/>
        </authorList>
    </citation>
    <scope>NUCLEOTIDE SEQUENCE [LARGE SCALE GENOMIC DNA]</scope>
    <source>
        <strain evidence="2 3">YC-RL4</strain>
    </source>
</reference>
<keyword evidence="2" id="KW-0575">Peroxidase</keyword>
<dbReference type="AlphaFoldDB" id="A0A172UWG1"/>
<dbReference type="Proteomes" id="UP000077143">
    <property type="component" value="Chromosome"/>
</dbReference>
<dbReference type="STRING" id="1682113.A7U43_27420"/>
<dbReference type="GO" id="GO:0004601">
    <property type="term" value="F:peroxidase activity"/>
    <property type="evidence" value="ECO:0007669"/>
    <property type="project" value="UniProtKB-KW"/>
</dbReference>
<accession>A0A172UWG1</accession>
<dbReference type="PRINTS" id="PR00111">
    <property type="entry name" value="ABHYDROLASE"/>
</dbReference>
<evidence type="ECO:0000313" key="2">
    <source>
        <dbReference type="EMBL" id="ANE83320.1"/>
    </source>
</evidence>
<organism evidence="2 3">
    <name type="scientific">Mycobacterium adipatum</name>
    <dbReference type="NCBI Taxonomy" id="1682113"/>
    <lineage>
        <taxon>Bacteria</taxon>
        <taxon>Bacillati</taxon>
        <taxon>Actinomycetota</taxon>
        <taxon>Actinomycetes</taxon>
        <taxon>Mycobacteriales</taxon>
        <taxon>Mycobacteriaceae</taxon>
        <taxon>Mycobacterium</taxon>
    </lineage>
</organism>